<dbReference type="RefSeq" id="WP_345227666.1">
    <property type="nucleotide sequence ID" value="NZ_BAABHA010000015.1"/>
</dbReference>
<keyword evidence="2" id="KW-1185">Reference proteome</keyword>
<sequence>MLLLPLLAVQCRQDEPDPPTTFASAELRALARFRPGTYWVYRDSATAALDSVWVTQLDSLITESKEQGQVLYRTELITTTVVSSRAAATFSYLITNSCGGDTDDHPLCGAVIRRRLGNDPFGDAPGRAEVLLHPLPVGQPVTQGLSGSILYLYRYPAPLTLGGRAYADVIRATNLYDESEGRATVTYYWAPGFGLVRQRLRRIPGGPYQTWTLVHQRIVQ</sequence>
<comment type="caution">
    <text evidence="1">The sequence shown here is derived from an EMBL/GenBank/DDBJ whole genome shotgun (WGS) entry which is preliminary data.</text>
</comment>
<gene>
    <name evidence="1" type="ORF">GCM10023186_43210</name>
</gene>
<protein>
    <recommendedName>
        <fullName evidence="3">Lipoprotein</fullName>
    </recommendedName>
</protein>
<dbReference type="EMBL" id="BAABHA010000015">
    <property type="protein sequence ID" value="GAA4392554.1"/>
    <property type="molecule type" value="Genomic_DNA"/>
</dbReference>
<evidence type="ECO:0000313" key="2">
    <source>
        <dbReference type="Proteomes" id="UP001500454"/>
    </source>
</evidence>
<reference evidence="2" key="1">
    <citation type="journal article" date="2019" name="Int. J. Syst. Evol. Microbiol.">
        <title>The Global Catalogue of Microorganisms (GCM) 10K type strain sequencing project: providing services to taxonomists for standard genome sequencing and annotation.</title>
        <authorList>
            <consortium name="The Broad Institute Genomics Platform"/>
            <consortium name="The Broad Institute Genome Sequencing Center for Infectious Disease"/>
            <person name="Wu L."/>
            <person name="Ma J."/>
        </authorList>
    </citation>
    <scope>NUCLEOTIDE SEQUENCE [LARGE SCALE GENOMIC DNA]</scope>
    <source>
        <strain evidence="2">JCM 17924</strain>
    </source>
</reference>
<organism evidence="1 2">
    <name type="scientific">Hymenobacter koreensis</name>
    <dbReference type="NCBI Taxonomy" id="1084523"/>
    <lineage>
        <taxon>Bacteria</taxon>
        <taxon>Pseudomonadati</taxon>
        <taxon>Bacteroidota</taxon>
        <taxon>Cytophagia</taxon>
        <taxon>Cytophagales</taxon>
        <taxon>Hymenobacteraceae</taxon>
        <taxon>Hymenobacter</taxon>
    </lineage>
</organism>
<name>A0ABP8JLA1_9BACT</name>
<proteinExistence type="predicted"/>
<evidence type="ECO:0000313" key="1">
    <source>
        <dbReference type="EMBL" id="GAA4392554.1"/>
    </source>
</evidence>
<evidence type="ECO:0008006" key="3">
    <source>
        <dbReference type="Google" id="ProtNLM"/>
    </source>
</evidence>
<dbReference type="Proteomes" id="UP001500454">
    <property type="component" value="Unassembled WGS sequence"/>
</dbReference>
<accession>A0ABP8JLA1</accession>